<evidence type="ECO:0000256" key="2">
    <source>
        <dbReference type="ARBA" id="ARBA00006683"/>
    </source>
</evidence>
<gene>
    <name evidence="12" type="ORF">FGL95_22355</name>
</gene>
<name>A0A848KLC2_9NOCA</name>
<dbReference type="PANTHER" id="PTHR32309">
    <property type="entry name" value="TYROSINE-PROTEIN KINASE"/>
    <property type="match status" value="1"/>
</dbReference>
<feature type="transmembrane region" description="Helical" evidence="9">
    <location>
        <begin position="184"/>
        <end position="208"/>
    </location>
</feature>
<dbReference type="Pfam" id="PF02706">
    <property type="entry name" value="Wzz"/>
    <property type="match status" value="1"/>
</dbReference>
<dbReference type="InterPro" id="IPR003856">
    <property type="entry name" value="LPS_length_determ_N"/>
</dbReference>
<keyword evidence="7 9" id="KW-1133">Transmembrane helix</keyword>
<dbReference type="CDD" id="cd05387">
    <property type="entry name" value="BY-kinase"/>
    <property type="match status" value="1"/>
</dbReference>
<reference evidence="12 13" key="2">
    <citation type="submission" date="2020-06" db="EMBL/GenBank/DDBJ databases">
        <title>Antribacter stalactiti gen. nov., sp. nov., a new member of the family Nacardiaceae isolated from a cave.</title>
        <authorList>
            <person name="Kim I.S."/>
        </authorList>
    </citation>
    <scope>NUCLEOTIDE SEQUENCE [LARGE SCALE GENOMIC DNA]</scope>
    <source>
        <strain evidence="12 13">YC2-7</strain>
    </source>
</reference>
<keyword evidence="3" id="KW-1003">Cell membrane</keyword>
<organism evidence="12 13">
    <name type="scientific">Antrihabitans stalactiti</name>
    <dbReference type="NCBI Taxonomy" id="2584121"/>
    <lineage>
        <taxon>Bacteria</taxon>
        <taxon>Bacillati</taxon>
        <taxon>Actinomycetota</taxon>
        <taxon>Actinomycetes</taxon>
        <taxon>Mycobacteriales</taxon>
        <taxon>Nocardiaceae</taxon>
        <taxon>Antrihabitans</taxon>
    </lineage>
</organism>
<keyword evidence="13" id="KW-1185">Reference proteome</keyword>
<evidence type="ECO:0000256" key="9">
    <source>
        <dbReference type="SAM" id="Phobius"/>
    </source>
</evidence>
<evidence type="ECO:0000259" key="10">
    <source>
        <dbReference type="Pfam" id="PF01656"/>
    </source>
</evidence>
<dbReference type="GO" id="GO:0005886">
    <property type="term" value="C:plasma membrane"/>
    <property type="evidence" value="ECO:0007669"/>
    <property type="project" value="UniProtKB-SubCell"/>
</dbReference>
<evidence type="ECO:0008006" key="14">
    <source>
        <dbReference type="Google" id="ProtNLM"/>
    </source>
</evidence>
<feature type="domain" description="CobQ/CobB/MinD/ParA nucleotide binding" evidence="10">
    <location>
        <begin position="263"/>
        <end position="430"/>
    </location>
</feature>
<proteinExistence type="inferred from homology"/>
<dbReference type="SUPFAM" id="SSF52540">
    <property type="entry name" value="P-loop containing nucleoside triphosphate hydrolases"/>
    <property type="match status" value="1"/>
</dbReference>
<accession>A0A848KLC2</accession>
<evidence type="ECO:0000256" key="4">
    <source>
        <dbReference type="ARBA" id="ARBA00022692"/>
    </source>
</evidence>
<evidence type="ECO:0000256" key="5">
    <source>
        <dbReference type="ARBA" id="ARBA00022741"/>
    </source>
</evidence>
<keyword evidence="6" id="KW-0067">ATP-binding</keyword>
<dbReference type="PANTHER" id="PTHR32309:SF13">
    <property type="entry name" value="FERRIC ENTEROBACTIN TRANSPORT PROTEIN FEPE"/>
    <property type="match status" value="1"/>
</dbReference>
<dbReference type="Gene3D" id="3.40.50.300">
    <property type="entry name" value="P-loop containing nucleotide triphosphate hydrolases"/>
    <property type="match status" value="1"/>
</dbReference>
<comment type="subcellular location">
    <subcellularLocation>
        <location evidence="1">Cell membrane</location>
        <topology evidence="1">Multi-pass membrane protein</topology>
    </subcellularLocation>
</comment>
<reference evidence="12 13" key="1">
    <citation type="submission" date="2019-05" db="EMBL/GenBank/DDBJ databases">
        <authorList>
            <person name="Lee S.D."/>
        </authorList>
    </citation>
    <scope>NUCLEOTIDE SEQUENCE [LARGE SCALE GENOMIC DNA]</scope>
    <source>
        <strain evidence="12 13">YC2-7</strain>
    </source>
</reference>
<evidence type="ECO:0000256" key="3">
    <source>
        <dbReference type="ARBA" id="ARBA00022475"/>
    </source>
</evidence>
<feature type="transmembrane region" description="Helical" evidence="9">
    <location>
        <begin position="27"/>
        <end position="45"/>
    </location>
</feature>
<evidence type="ECO:0000256" key="1">
    <source>
        <dbReference type="ARBA" id="ARBA00004651"/>
    </source>
</evidence>
<dbReference type="GO" id="GO:0004713">
    <property type="term" value="F:protein tyrosine kinase activity"/>
    <property type="evidence" value="ECO:0007669"/>
    <property type="project" value="TreeGrafter"/>
</dbReference>
<evidence type="ECO:0000313" key="13">
    <source>
        <dbReference type="Proteomes" id="UP000535543"/>
    </source>
</evidence>
<keyword evidence="4 9" id="KW-0812">Transmembrane</keyword>
<evidence type="ECO:0000313" key="12">
    <source>
        <dbReference type="EMBL" id="NMN97784.1"/>
    </source>
</evidence>
<dbReference type="Proteomes" id="UP000535543">
    <property type="component" value="Unassembled WGS sequence"/>
</dbReference>
<comment type="caution">
    <text evidence="12">The sequence shown here is derived from an EMBL/GenBank/DDBJ whole genome shotgun (WGS) entry which is preliminary data.</text>
</comment>
<dbReference type="AlphaFoldDB" id="A0A848KLC2"/>
<evidence type="ECO:0000256" key="7">
    <source>
        <dbReference type="ARBA" id="ARBA00022989"/>
    </source>
</evidence>
<dbReference type="EMBL" id="VCQU01000008">
    <property type="protein sequence ID" value="NMN97784.1"/>
    <property type="molecule type" value="Genomic_DNA"/>
</dbReference>
<dbReference type="InterPro" id="IPR005702">
    <property type="entry name" value="Wzc-like_C"/>
</dbReference>
<evidence type="ECO:0000259" key="11">
    <source>
        <dbReference type="Pfam" id="PF02706"/>
    </source>
</evidence>
<keyword evidence="8 9" id="KW-0472">Membrane</keyword>
<evidence type="ECO:0000256" key="6">
    <source>
        <dbReference type="ARBA" id="ARBA00022840"/>
    </source>
</evidence>
<dbReference type="InterPro" id="IPR050445">
    <property type="entry name" value="Bact_polysacc_biosynth/exp"/>
</dbReference>
<sequence length="452" mass="48357">MASATPDDSMNETLGEYFRILRDRWRWVVLVMLIIIGGTAALLLVQPKQYESVSSVFVSTPRDDADTYYQGHQFARERSPSYVALLQSEQLARRVIGDLGLDMEPAELIASTKAAAIPSTVLIQLTTKAKSPGLARQINQTYIDELEAEVASIETIPGALTPRAELIVVEPPTLPAKPGGFPPILLLAAATGAGLAAGAGLAVVLALLDTKIRRPEDAEEAAGAPVLAVLAPDADPVEPYRQLRGNLTTTVTEGSDADSHVVLICSTEPGAGKTWLALELARVFRDEGSRPAVIDLDVRNSLVASLTRSLNPVTVADVVIDRTSPSDTESNRRDGMTIVPVGDVGAHGGRMIDSPRVGLLLDRVKLTSNWLLIDTAAAAKYSDALRLARHADFVLVVAQAGRTRFDRLSRLAGEFREAGHPIGGIVFNDLPPAKRATARAARHARVKETTAK</sequence>
<dbReference type="InterPro" id="IPR027417">
    <property type="entry name" value="P-loop_NTPase"/>
</dbReference>
<comment type="similarity">
    <text evidence="2">Belongs to the CpsC/CapA family.</text>
</comment>
<dbReference type="InterPro" id="IPR002586">
    <property type="entry name" value="CobQ/CobB/MinD/ParA_Nub-bd_dom"/>
</dbReference>
<protein>
    <recommendedName>
        <fullName evidence="14">Polysaccharide chain length determinant N-terminal domain-containing protein</fullName>
    </recommendedName>
</protein>
<feature type="domain" description="Polysaccharide chain length determinant N-terminal" evidence="11">
    <location>
        <begin position="14"/>
        <end position="98"/>
    </location>
</feature>
<keyword evidence="5" id="KW-0547">Nucleotide-binding</keyword>
<evidence type="ECO:0000256" key="8">
    <source>
        <dbReference type="ARBA" id="ARBA00023136"/>
    </source>
</evidence>
<dbReference type="Pfam" id="PF01656">
    <property type="entry name" value="CbiA"/>
    <property type="match status" value="1"/>
</dbReference>